<evidence type="ECO:0000256" key="1">
    <source>
        <dbReference type="SAM" id="MobiDB-lite"/>
    </source>
</evidence>
<name>A0ABU2PLI3_9ACTN</name>
<evidence type="ECO:0000313" key="4">
    <source>
        <dbReference type="Proteomes" id="UP001183586"/>
    </source>
</evidence>
<dbReference type="Proteomes" id="UP001183586">
    <property type="component" value="Unassembled WGS sequence"/>
</dbReference>
<feature type="chain" id="PRO_5046667589" evidence="2">
    <location>
        <begin position="35"/>
        <end position="322"/>
    </location>
</feature>
<accession>A0ABU2PLI3</accession>
<gene>
    <name evidence="3" type="ORF">RM641_36995</name>
</gene>
<proteinExistence type="predicted"/>
<sequence>MSTFTARRRLAAGGISALLGGALLICSASAPAFATDADDTSRASDTAAAVEKATGTGDIAPSAAAADTPAAATTTTQAGSVTVKAPQLASGSVTSTAGDGSSVSLDLPGTASSTGTKLGAGTVVYLDAAASTDIAVQPTIDGGARTLVTLKDSKAPTEHRFTFDLPENATLSADGAGGYEILKPLGDGGVITAGTIEAPWAKDAKGAPVPTRYRLEGSTLVQEIDTDSDTAFPVVADPKYTWGIVTGTAYMNRAETKKIATYGAMAGLAAGALPPPLNVLYTTNATLVTAKAVSANSAKQCLKIKFAAGLFIPGAYKGGHCK</sequence>
<protein>
    <submittedName>
        <fullName evidence="3">Uncharacterized protein</fullName>
    </submittedName>
</protein>
<feature type="region of interest" description="Disordered" evidence="1">
    <location>
        <begin position="59"/>
        <end position="78"/>
    </location>
</feature>
<comment type="caution">
    <text evidence="3">The sequence shown here is derived from an EMBL/GenBank/DDBJ whole genome shotgun (WGS) entry which is preliminary data.</text>
</comment>
<keyword evidence="2" id="KW-0732">Signal</keyword>
<feature type="signal peptide" evidence="2">
    <location>
        <begin position="1"/>
        <end position="34"/>
    </location>
</feature>
<evidence type="ECO:0000313" key="3">
    <source>
        <dbReference type="EMBL" id="MDT0393021.1"/>
    </source>
</evidence>
<dbReference type="EMBL" id="JAVREU010000038">
    <property type="protein sequence ID" value="MDT0393021.1"/>
    <property type="molecule type" value="Genomic_DNA"/>
</dbReference>
<evidence type="ECO:0000256" key="2">
    <source>
        <dbReference type="SAM" id="SignalP"/>
    </source>
</evidence>
<organism evidence="3 4">
    <name type="scientific">Streptomyces dubilierae</name>
    <dbReference type="NCBI Taxonomy" id="3075533"/>
    <lineage>
        <taxon>Bacteria</taxon>
        <taxon>Bacillati</taxon>
        <taxon>Actinomycetota</taxon>
        <taxon>Actinomycetes</taxon>
        <taxon>Kitasatosporales</taxon>
        <taxon>Streptomycetaceae</taxon>
        <taxon>Streptomyces</taxon>
    </lineage>
</organism>
<reference evidence="4" key="1">
    <citation type="submission" date="2023-07" db="EMBL/GenBank/DDBJ databases">
        <title>30 novel species of actinomycetes from the DSMZ collection.</title>
        <authorList>
            <person name="Nouioui I."/>
        </authorList>
    </citation>
    <scope>NUCLEOTIDE SEQUENCE [LARGE SCALE GENOMIC DNA]</scope>
    <source>
        <strain evidence="4">DSM 41921</strain>
    </source>
</reference>
<dbReference type="RefSeq" id="WP_311689213.1">
    <property type="nucleotide sequence ID" value="NZ_JAVREU010000038.1"/>
</dbReference>
<keyword evidence="4" id="KW-1185">Reference proteome</keyword>